<protein>
    <submittedName>
        <fullName evidence="13">Arsenical pump membrane protein</fullName>
    </submittedName>
</protein>
<dbReference type="HOGENOM" id="CLU_043931_0_0_11"/>
<dbReference type="AlphaFoldDB" id="D3FFI8"/>
<dbReference type="KEGG" id="cwo:Cwoe_5376"/>
<accession>D3FFI8</accession>
<keyword evidence="5" id="KW-1003">Cell membrane</keyword>
<dbReference type="GO" id="GO:0005886">
    <property type="term" value="C:plasma membrane"/>
    <property type="evidence" value="ECO:0007669"/>
    <property type="project" value="UniProtKB-SubCell"/>
</dbReference>
<proteinExistence type="inferred from homology"/>
<comment type="subcellular location">
    <subcellularLocation>
        <location evidence="1">Cell membrane</location>
        <topology evidence="1">Multi-pass membrane protein</topology>
    </subcellularLocation>
</comment>
<dbReference type="InterPro" id="IPR004680">
    <property type="entry name" value="Cit_transptr-like_dom"/>
</dbReference>
<evidence type="ECO:0000256" key="3">
    <source>
        <dbReference type="ARBA" id="ARBA00009843"/>
    </source>
</evidence>
<name>D3FFI8_CONWI</name>
<dbReference type="PANTHER" id="PTHR43302">
    <property type="entry name" value="TRANSPORTER ARSB-RELATED"/>
    <property type="match status" value="1"/>
</dbReference>
<feature type="transmembrane region" description="Helical" evidence="11">
    <location>
        <begin position="251"/>
        <end position="275"/>
    </location>
</feature>
<feature type="domain" description="Citrate transporter-like" evidence="12">
    <location>
        <begin position="11"/>
        <end position="325"/>
    </location>
</feature>
<keyword evidence="8 11" id="KW-1133">Transmembrane helix</keyword>
<comment type="similarity">
    <text evidence="3">Belongs to the CitM (TC 2.A.11) transporter family.</text>
</comment>
<dbReference type="Proteomes" id="UP000008229">
    <property type="component" value="Chromosome"/>
</dbReference>
<sequence length="396" mass="40408">MSVAEEVRTLAPTLGFLAAVLVLGHLCEREGLFAAAGRLLARHAEDSPPRLLALVFALAAGVTAVLGLDATVVLLTPVVLAGAATLRLRERPHIYACVHLANAASLLLPVSNLTNLLAFHTADVSFVHFAALMALPWAVVIAVEWVVFRRFFADDLADPDPRAIAAPAAPPLATAPPRAAAPPHAAAVPPAATPPAADRGSPALAAVVVAATLVGFVFSTPLGVDPAWFAAAGALVLAVPALAARRTTPRALLHAASPGFLLFVLALGVVVAIALSLGLDDIVDRIVPHGDGLLALLGVAGVAALLANAVNNLPATLILLPVLADRGTGPLLAALIGVNVGPNLTYTGSLATLLWKRVLRGGELAPRWRTFVRLGAISVPPALIGGTAALWLALHA</sequence>
<keyword evidence="4" id="KW-0813">Transport</keyword>
<feature type="transmembrane region" description="Helical" evidence="11">
    <location>
        <begin position="375"/>
        <end position="394"/>
    </location>
</feature>
<evidence type="ECO:0000256" key="1">
    <source>
        <dbReference type="ARBA" id="ARBA00004651"/>
    </source>
</evidence>
<organism evidence="13 14">
    <name type="scientific">Conexibacter woesei (strain DSM 14684 / CCUG 47730 / CIP 108061 / JCM 11494 / NBRC 100937 / ID131577)</name>
    <dbReference type="NCBI Taxonomy" id="469383"/>
    <lineage>
        <taxon>Bacteria</taxon>
        <taxon>Bacillati</taxon>
        <taxon>Actinomycetota</taxon>
        <taxon>Thermoleophilia</taxon>
        <taxon>Solirubrobacterales</taxon>
        <taxon>Conexibacteraceae</taxon>
        <taxon>Conexibacter</taxon>
    </lineage>
</organism>
<comment type="similarity">
    <text evidence="2">Belongs to the ArsB family.</text>
</comment>
<evidence type="ECO:0000256" key="7">
    <source>
        <dbReference type="ARBA" id="ARBA00022849"/>
    </source>
</evidence>
<feature type="transmembrane region" description="Helical" evidence="11">
    <location>
        <begin position="332"/>
        <end position="355"/>
    </location>
</feature>
<feature type="transmembrane region" description="Helical" evidence="11">
    <location>
        <begin position="203"/>
        <end position="221"/>
    </location>
</feature>
<feature type="transmembrane region" description="Helical" evidence="11">
    <location>
        <begin position="51"/>
        <end position="82"/>
    </location>
</feature>
<dbReference type="EMBL" id="CP001854">
    <property type="protein sequence ID" value="ADB53781.1"/>
    <property type="molecule type" value="Genomic_DNA"/>
</dbReference>
<dbReference type="PRINTS" id="PR00758">
    <property type="entry name" value="ARSENICPUMP"/>
</dbReference>
<evidence type="ECO:0000256" key="2">
    <source>
        <dbReference type="ARBA" id="ARBA00006433"/>
    </source>
</evidence>
<evidence type="ECO:0000313" key="14">
    <source>
        <dbReference type="Proteomes" id="UP000008229"/>
    </source>
</evidence>
<keyword evidence="7" id="KW-0059">Arsenical resistance</keyword>
<feature type="region of interest" description="Disordered" evidence="10">
    <location>
        <begin position="174"/>
        <end position="194"/>
    </location>
</feature>
<keyword evidence="14" id="KW-1185">Reference proteome</keyword>
<evidence type="ECO:0000259" key="12">
    <source>
        <dbReference type="Pfam" id="PF03600"/>
    </source>
</evidence>
<feature type="transmembrane region" description="Helical" evidence="11">
    <location>
        <begin position="295"/>
        <end position="320"/>
    </location>
</feature>
<evidence type="ECO:0000256" key="6">
    <source>
        <dbReference type="ARBA" id="ARBA00022692"/>
    </source>
</evidence>
<feature type="transmembrane region" description="Helical" evidence="11">
    <location>
        <begin position="126"/>
        <end position="148"/>
    </location>
</feature>
<reference evidence="14" key="2">
    <citation type="submission" date="2010-01" db="EMBL/GenBank/DDBJ databases">
        <title>The complete genome of Conexibacter woesei DSM 14684.</title>
        <authorList>
            <consortium name="US DOE Joint Genome Institute (JGI-PGF)"/>
            <person name="Lucas S."/>
            <person name="Copeland A."/>
            <person name="Lapidus A."/>
            <person name="Glavina del Rio T."/>
            <person name="Dalin E."/>
            <person name="Tice H."/>
            <person name="Bruce D."/>
            <person name="Goodwin L."/>
            <person name="Pitluck S."/>
            <person name="Kyrpides N."/>
            <person name="Mavromatis K."/>
            <person name="Ivanova N."/>
            <person name="Mikhailova N."/>
            <person name="Chertkov O."/>
            <person name="Brettin T."/>
            <person name="Detter J.C."/>
            <person name="Han C."/>
            <person name="Larimer F."/>
            <person name="Land M."/>
            <person name="Hauser L."/>
            <person name="Markowitz V."/>
            <person name="Cheng J.-F."/>
            <person name="Hugenholtz P."/>
            <person name="Woyke T."/>
            <person name="Wu D."/>
            <person name="Pukall R."/>
            <person name="Steenblock K."/>
            <person name="Schneider S."/>
            <person name="Klenk H.-P."/>
            <person name="Eisen J.A."/>
        </authorList>
    </citation>
    <scope>NUCLEOTIDE SEQUENCE [LARGE SCALE GENOMIC DNA]</scope>
    <source>
        <strain evidence="14">DSM 14684 / CIP 108061 / JCM 11494 / NBRC 100937 / ID131577</strain>
    </source>
</reference>
<dbReference type="RefSeq" id="WP_012936832.1">
    <property type="nucleotide sequence ID" value="NC_013739.1"/>
</dbReference>
<keyword evidence="9 11" id="KW-0472">Membrane</keyword>
<feature type="compositionally biased region" description="Low complexity" evidence="10">
    <location>
        <begin position="175"/>
        <end position="194"/>
    </location>
</feature>
<keyword evidence="6 11" id="KW-0812">Transmembrane</keyword>
<dbReference type="OrthoDB" id="3284414at2"/>
<dbReference type="GO" id="GO:0046685">
    <property type="term" value="P:response to arsenic-containing substance"/>
    <property type="evidence" value="ECO:0007669"/>
    <property type="project" value="UniProtKB-KW"/>
</dbReference>
<evidence type="ECO:0000256" key="9">
    <source>
        <dbReference type="ARBA" id="ARBA00023136"/>
    </source>
</evidence>
<dbReference type="Pfam" id="PF03600">
    <property type="entry name" value="CitMHS"/>
    <property type="match status" value="1"/>
</dbReference>
<evidence type="ECO:0000313" key="13">
    <source>
        <dbReference type="EMBL" id="ADB53781.1"/>
    </source>
</evidence>
<evidence type="ECO:0000256" key="11">
    <source>
        <dbReference type="SAM" id="Phobius"/>
    </source>
</evidence>
<dbReference type="InterPro" id="IPR000802">
    <property type="entry name" value="Arsenical_pump_ArsB"/>
</dbReference>
<evidence type="ECO:0000256" key="10">
    <source>
        <dbReference type="SAM" id="MobiDB-lite"/>
    </source>
</evidence>
<evidence type="ECO:0000256" key="4">
    <source>
        <dbReference type="ARBA" id="ARBA00022448"/>
    </source>
</evidence>
<dbReference type="PANTHER" id="PTHR43302:SF5">
    <property type="entry name" value="TRANSPORTER ARSB-RELATED"/>
    <property type="match status" value="1"/>
</dbReference>
<dbReference type="GO" id="GO:0015105">
    <property type="term" value="F:arsenite transmembrane transporter activity"/>
    <property type="evidence" value="ECO:0007669"/>
    <property type="project" value="InterPro"/>
</dbReference>
<feature type="transmembrane region" description="Helical" evidence="11">
    <location>
        <begin position="227"/>
        <end position="244"/>
    </location>
</feature>
<evidence type="ECO:0000256" key="8">
    <source>
        <dbReference type="ARBA" id="ARBA00022989"/>
    </source>
</evidence>
<evidence type="ECO:0000256" key="5">
    <source>
        <dbReference type="ARBA" id="ARBA00022475"/>
    </source>
</evidence>
<dbReference type="eggNOG" id="COG1055">
    <property type="taxonomic scope" value="Bacteria"/>
</dbReference>
<gene>
    <name evidence="13" type="ordered locus">Cwoe_5376</name>
</gene>
<reference evidence="13 14" key="1">
    <citation type="journal article" date="2010" name="Stand. Genomic Sci.">
        <title>Complete genome sequence of Conexibacter woesei type strain (ID131577).</title>
        <authorList>
            <person name="Pukall R."/>
            <person name="Lapidus A."/>
            <person name="Glavina Del Rio T."/>
            <person name="Copeland A."/>
            <person name="Tice H."/>
            <person name="Cheng J.-F."/>
            <person name="Lucas S."/>
            <person name="Chen F."/>
            <person name="Nolan M."/>
            <person name="Bruce D."/>
            <person name="Goodwin L."/>
            <person name="Pitluck S."/>
            <person name="Mavromatis K."/>
            <person name="Ivanova N."/>
            <person name="Ovchinnikova G."/>
            <person name="Pati A."/>
            <person name="Chen A."/>
            <person name="Palaniappan K."/>
            <person name="Land M."/>
            <person name="Hauser L."/>
            <person name="Chang Y.-J."/>
            <person name="Jeffries C.D."/>
            <person name="Chain P."/>
            <person name="Meincke L."/>
            <person name="Sims D."/>
            <person name="Brettin T."/>
            <person name="Detter J.C."/>
            <person name="Rohde M."/>
            <person name="Goeker M."/>
            <person name="Bristow J."/>
            <person name="Eisen J.A."/>
            <person name="Markowitz V."/>
            <person name="Kyrpides N.C."/>
            <person name="Klenk H.-P."/>
            <person name="Hugenholtz P."/>
        </authorList>
    </citation>
    <scope>NUCLEOTIDE SEQUENCE [LARGE SCALE GENOMIC DNA]</scope>
    <source>
        <strain evidence="14">DSM 14684 / CIP 108061 / JCM 11494 / NBRC 100937 / ID131577</strain>
    </source>
</reference>
<dbReference type="STRING" id="469383.Cwoe_5376"/>